<feature type="domain" description="Heterokaryon incompatibility" evidence="1">
    <location>
        <begin position="327"/>
        <end position="475"/>
    </location>
</feature>
<organism evidence="2 3">
    <name type="scientific">Lophiotrema nucula</name>
    <dbReference type="NCBI Taxonomy" id="690887"/>
    <lineage>
        <taxon>Eukaryota</taxon>
        <taxon>Fungi</taxon>
        <taxon>Dikarya</taxon>
        <taxon>Ascomycota</taxon>
        <taxon>Pezizomycotina</taxon>
        <taxon>Dothideomycetes</taxon>
        <taxon>Pleosporomycetidae</taxon>
        <taxon>Pleosporales</taxon>
        <taxon>Lophiotremataceae</taxon>
        <taxon>Lophiotrema</taxon>
    </lineage>
</organism>
<dbReference type="Pfam" id="PF06985">
    <property type="entry name" value="HET"/>
    <property type="match status" value="1"/>
</dbReference>
<dbReference type="PANTHER" id="PTHR33112">
    <property type="entry name" value="DOMAIN PROTEIN, PUTATIVE-RELATED"/>
    <property type="match status" value="1"/>
</dbReference>
<name>A0A6A5YV19_9PLEO</name>
<dbReference type="PANTHER" id="PTHR33112:SF12">
    <property type="entry name" value="HETEROKARYON INCOMPATIBILITY DOMAIN-CONTAINING PROTEIN"/>
    <property type="match status" value="1"/>
</dbReference>
<sequence>MERRYTSTESLELQKLQNNFAALTKSRLPKVLERLHHSKTPQDLHTFRQFVIRNKLFTRFETLIEELIETKPLLTDQLCSVCEKYDWVIPTGADDLRINALNPVARFKSYPNLGETSDEFDVWDFYYSTDVSKNHPGHPDRDPKTCFPDAKKNPVWLSKTLPSGSLFDLLTRPQCRICVLVLHLLSPLPLKSLLSWALDQPLSTLHGFQYTMQYQLGEEILVRTRQPGTLIWQDAGTIEMMTEAKNESGELSVVWDCGKLSRKRFMNTSWIRTSDVNYKLIKHWLRRCNEEHEHCHVSRAQGQKNLKIRLIDVIDQCVVHGTLANRFFALSYVWGGVKRLRATKDNICALEEKDALRMRASSIPRTVQDAMTLVAKLGYRYLWVDSLCIIQDNSTEKHDQITLMHEIYSAAYATIVQHSGCDANSGLPGIRPGSRSLIATKAHVGDSIMIAKANYSTPRILSNSIHSSRGWTLQEVLLSNRCLHFFNKHLTFVCGEEWAQDWNSQRVEETPDGEETITSILPDEFTPVPSRMLWQMNPLSLNRVVADLKWNAKTLEWLLYFDIYGRIMTNYTARQLSFESDVLHAFYGLGGAITRLNGARFHFGLPSNSFDLALLWTNLGPGKRREAKKQQQYPTWTWASWSDRSTYNLCDLSGDPSPPFVMNSYVRRFYVVEDGASVEVSRCQLSDEQTKEGYRTTPYFEARQCTPEPPVDLIKSSDWPEGCLHFWAEECTMDQLCFYDYKSLAFLYERTSNKQCGIFALTPGTQDAETEYSLLSFSDEKFSLILMSESPDVLPQWTFETKGTLKKTGNVGMPDFYYDPFFHDGTRFRHAWMFNVLLVKREGAFVERVAFGQVHMLAWLTLKRRRRYIRMI</sequence>
<dbReference type="AlphaFoldDB" id="A0A6A5YV19"/>
<evidence type="ECO:0000259" key="1">
    <source>
        <dbReference type="Pfam" id="PF06985"/>
    </source>
</evidence>
<gene>
    <name evidence="2" type="ORF">BDV96DRAFT_186172</name>
</gene>
<protein>
    <submittedName>
        <fullName evidence="2">Heterokaryon incompatibility protein-domain-containing protein</fullName>
    </submittedName>
</protein>
<dbReference type="Proteomes" id="UP000799770">
    <property type="component" value="Unassembled WGS sequence"/>
</dbReference>
<dbReference type="InterPro" id="IPR010730">
    <property type="entry name" value="HET"/>
</dbReference>
<dbReference type="OrthoDB" id="2958217at2759"/>
<dbReference type="EMBL" id="ML977335">
    <property type="protein sequence ID" value="KAF2111059.1"/>
    <property type="molecule type" value="Genomic_DNA"/>
</dbReference>
<keyword evidence="3" id="KW-1185">Reference proteome</keyword>
<evidence type="ECO:0000313" key="3">
    <source>
        <dbReference type="Proteomes" id="UP000799770"/>
    </source>
</evidence>
<accession>A0A6A5YV19</accession>
<proteinExistence type="predicted"/>
<reference evidence="2" key="1">
    <citation type="journal article" date="2020" name="Stud. Mycol.">
        <title>101 Dothideomycetes genomes: a test case for predicting lifestyles and emergence of pathogens.</title>
        <authorList>
            <person name="Haridas S."/>
            <person name="Albert R."/>
            <person name="Binder M."/>
            <person name="Bloem J."/>
            <person name="Labutti K."/>
            <person name="Salamov A."/>
            <person name="Andreopoulos B."/>
            <person name="Baker S."/>
            <person name="Barry K."/>
            <person name="Bills G."/>
            <person name="Bluhm B."/>
            <person name="Cannon C."/>
            <person name="Castanera R."/>
            <person name="Culley D."/>
            <person name="Daum C."/>
            <person name="Ezra D."/>
            <person name="Gonzalez J."/>
            <person name="Henrissat B."/>
            <person name="Kuo A."/>
            <person name="Liang C."/>
            <person name="Lipzen A."/>
            <person name="Lutzoni F."/>
            <person name="Magnuson J."/>
            <person name="Mondo S."/>
            <person name="Nolan M."/>
            <person name="Ohm R."/>
            <person name="Pangilinan J."/>
            <person name="Park H.-J."/>
            <person name="Ramirez L."/>
            <person name="Alfaro M."/>
            <person name="Sun H."/>
            <person name="Tritt A."/>
            <person name="Yoshinaga Y."/>
            <person name="Zwiers L.-H."/>
            <person name="Turgeon B."/>
            <person name="Goodwin S."/>
            <person name="Spatafora J."/>
            <person name="Crous P."/>
            <person name="Grigoriev I."/>
        </authorList>
    </citation>
    <scope>NUCLEOTIDE SEQUENCE</scope>
    <source>
        <strain evidence="2">CBS 627.86</strain>
    </source>
</reference>
<evidence type="ECO:0000313" key="2">
    <source>
        <dbReference type="EMBL" id="KAF2111059.1"/>
    </source>
</evidence>